<comment type="caution">
    <text evidence="3">The sequence shown here is derived from an EMBL/GenBank/DDBJ whole genome shotgun (WGS) entry which is preliminary data.</text>
</comment>
<keyword evidence="2" id="KW-0812">Transmembrane</keyword>
<keyword evidence="2" id="KW-0472">Membrane</keyword>
<evidence type="ECO:0000313" key="4">
    <source>
        <dbReference type="Proteomes" id="UP000572680"/>
    </source>
</evidence>
<evidence type="ECO:0000256" key="1">
    <source>
        <dbReference type="SAM" id="MobiDB-lite"/>
    </source>
</evidence>
<feature type="region of interest" description="Disordered" evidence="1">
    <location>
        <begin position="1"/>
        <end position="22"/>
    </location>
</feature>
<dbReference type="EMBL" id="JACJIA010000002">
    <property type="protein sequence ID" value="MBA8950233.1"/>
    <property type="molecule type" value="Genomic_DNA"/>
</dbReference>
<organism evidence="3 4">
    <name type="scientific">Actinomadura namibiensis</name>
    <dbReference type="NCBI Taxonomy" id="182080"/>
    <lineage>
        <taxon>Bacteria</taxon>
        <taxon>Bacillati</taxon>
        <taxon>Actinomycetota</taxon>
        <taxon>Actinomycetes</taxon>
        <taxon>Streptosporangiales</taxon>
        <taxon>Thermomonosporaceae</taxon>
        <taxon>Actinomadura</taxon>
    </lineage>
</organism>
<sequence>METSRHRPLGLPPATIGDAAPEALDWDGPGPVLFTLLALLVAFVPGRFMLLLSPVFILGVLANPEPPSPSASPAPSRNRPVSRPR</sequence>
<evidence type="ECO:0000313" key="3">
    <source>
        <dbReference type="EMBL" id="MBA8950233.1"/>
    </source>
</evidence>
<protein>
    <submittedName>
        <fullName evidence="3">Uncharacterized protein</fullName>
    </submittedName>
</protein>
<name>A0A7W3QKS8_ACTNM</name>
<dbReference type="RefSeq" id="WP_182842686.1">
    <property type="nucleotide sequence ID" value="NZ_BAAALP010000035.1"/>
</dbReference>
<keyword evidence="4" id="KW-1185">Reference proteome</keyword>
<keyword evidence="2" id="KW-1133">Transmembrane helix</keyword>
<evidence type="ECO:0000256" key="2">
    <source>
        <dbReference type="SAM" id="Phobius"/>
    </source>
</evidence>
<dbReference type="AlphaFoldDB" id="A0A7W3QKS8"/>
<feature type="transmembrane region" description="Helical" evidence="2">
    <location>
        <begin position="32"/>
        <end position="61"/>
    </location>
</feature>
<proteinExistence type="predicted"/>
<accession>A0A7W3QKS8</accession>
<gene>
    <name evidence="3" type="ORF">HNR61_001846</name>
</gene>
<feature type="region of interest" description="Disordered" evidence="1">
    <location>
        <begin position="65"/>
        <end position="85"/>
    </location>
</feature>
<dbReference type="Proteomes" id="UP000572680">
    <property type="component" value="Unassembled WGS sequence"/>
</dbReference>
<reference evidence="3 4" key="1">
    <citation type="submission" date="2020-08" db="EMBL/GenBank/DDBJ databases">
        <title>Genomic Encyclopedia of Type Strains, Phase IV (KMG-IV): sequencing the most valuable type-strain genomes for metagenomic binning, comparative biology and taxonomic classification.</title>
        <authorList>
            <person name="Goeker M."/>
        </authorList>
    </citation>
    <scope>NUCLEOTIDE SEQUENCE [LARGE SCALE GENOMIC DNA]</scope>
    <source>
        <strain evidence="3 4">DSM 44197</strain>
    </source>
</reference>